<dbReference type="EMBL" id="DS268149">
    <property type="protein sequence ID" value="KMU76767.1"/>
    <property type="molecule type" value="Genomic_DNA"/>
</dbReference>
<protein>
    <submittedName>
        <fullName evidence="1">Uncharacterized protein</fullName>
    </submittedName>
</protein>
<proteinExistence type="predicted"/>
<evidence type="ECO:0000313" key="1">
    <source>
        <dbReference type="EMBL" id="KMU76767.1"/>
    </source>
</evidence>
<gene>
    <name evidence="1" type="ORF">CISG_05600</name>
</gene>
<accession>A0A0J8TSL8</accession>
<sequence length="116" mass="12918">MDSSDEELVSDLEDRTDDIAASVLSQFIAVNADQRRRERPPESENRLVCVSIPRVDNEHEFLLLPGHSRVDRIVSKANDDAYQVELKSSDIIKASLAVVASFQTADAPPDTLRRSP</sequence>
<reference evidence="2" key="1">
    <citation type="journal article" date="2010" name="Genome Res.">
        <title>Population genomic sequencing of Coccidioides fungi reveals recent hybridization and transposon control.</title>
        <authorList>
            <person name="Neafsey D.E."/>
            <person name="Barker B.M."/>
            <person name="Sharpton T.J."/>
            <person name="Stajich J.E."/>
            <person name="Park D.J."/>
            <person name="Whiston E."/>
            <person name="Hung C.-Y."/>
            <person name="McMahan C."/>
            <person name="White J."/>
            <person name="Sykes S."/>
            <person name="Heiman D."/>
            <person name="Young S."/>
            <person name="Zeng Q."/>
            <person name="Abouelleil A."/>
            <person name="Aftuck L."/>
            <person name="Bessette D."/>
            <person name="Brown A."/>
            <person name="FitzGerald M."/>
            <person name="Lui A."/>
            <person name="Macdonald J.P."/>
            <person name="Priest M."/>
            <person name="Orbach M.J."/>
            <person name="Galgiani J.N."/>
            <person name="Kirkland T.N."/>
            <person name="Cole G.T."/>
            <person name="Birren B.W."/>
            <person name="Henn M.R."/>
            <person name="Taylor J.W."/>
            <person name="Rounsley S.D."/>
        </authorList>
    </citation>
    <scope>NUCLEOTIDE SEQUENCE [LARGE SCALE GENOMIC DNA]</scope>
    <source>
        <strain evidence="2">RMSCC 3703</strain>
    </source>
</reference>
<evidence type="ECO:0000313" key="2">
    <source>
        <dbReference type="Proteomes" id="UP000054559"/>
    </source>
</evidence>
<name>A0A0J8TSL8_COCIT</name>
<dbReference type="STRING" id="454286.A0A0J8TSL8"/>
<dbReference type="Proteomes" id="UP000054559">
    <property type="component" value="Unassembled WGS sequence"/>
</dbReference>
<dbReference type="AlphaFoldDB" id="A0A0J8TSL8"/>
<organism evidence="1 2">
    <name type="scientific">Coccidioides immitis RMSCC 3703</name>
    <dbReference type="NCBI Taxonomy" id="454286"/>
    <lineage>
        <taxon>Eukaryota</taxon>
        <taxon>Fungi</taxon>
        <taxon>Dikarya</taxon>
        <taxon>Ascomycota</taxon>
        <taxon>Pezizomycotina</taxon>
        <taxon>Eurotiomycetes</taxon>
        <taxon>Eurotiomycetidae</taxon>
        <taxon>Onygenales</taxon>
        <taxon>Onygenaceae</taxon>
        <taxon>Coccidioides</taxon>
    </lineage>
</organism>